<reference evidence="1 2" key="1">
    <citation type="journal article" date="2013" name="Genome Announc.">
        <title>Draft Genome Sequence of Sphingobium lactosutens Strain DS20T, Isolated from a Hexachlorocyclohexane Dumpsite.</title>
        <authorList>
            <person name="Kumar R."/>
            <person name="Dwivedi V."/>
            <person name="Negi V."/>
            <person name="Khurana J.P."/>
            <person name="Lal R."/>
        </authorList>
    </citation>
    <scope>NUCLEOTIDE SEQUENCE [LARGE SCALE GENOMIC DNA]</scope>
    <source>
        <strain evidence="1 2">DS20</strain>
    </source>
</reference>
<keyword evidence="2" id="KW-1185">Reference proteome</keyword>
<protein>
    <submittedName>
        <fullName evidence="1">Uncharacterized protein</fullName>
    </submittedName>
</protein>
<dbReference type="EMBL" id="ATDP01000106">
    <property type="protein sequence ID" value="EQB11938.1"/>
    <property type="molecule type" value="Genomic_DNA"/>
</dbReference>
<comment type="caution">
    <text evidence="1">The sequence shown here is derived from an EMBL/GenBank/DDBJ whole genome shotgun (WGS) entry which is preliminary data.</text>
</comment>
<proteinExistence type="predicted"/>
<dbReference type="AlphaFoldDB" id="T0HIH2"/>
<accession>T0HIH2</accession>
<organism evidence="1 2">
    <name type="scientific">Sphingobium lactosutens DS20</name>
    <dbReference type="NCBI Taxonomy" id="1331060"/>
    <lineage>
        <taxon>Bacteria</taxon>
        <taxon>Pseudomonadati</taxon>
        <taxon>Pseudomonadota</taxon>
        <taxon>Alphaproteobacteria</taxon>
        <taxon>Sphingomonadales</taxon>
        <taxon>Sphingomonadaceae</taxon>
        <taxon>Sphingobium</taxon>
    </lineage>
</organism>
<name>T0HIH2_9SPHN</name>
<sequence>MHKQAHRFERLHIPPLSNFVISPTSEVIYG</sequence>
<gene>
    <name evidence="1" type="ORF">RLDS_22695</name>
</gene>
<evidence type="ECO:0000313" key="1">
    <source>
        <dbReference type="EMBL" id="EQB11938.1"/>
    </source>
</evidence>
<dbReference type="Proteomes" id="UP000015531">
    <property type="component" value="Unassembled WGS sequence"/>
</dbReference>
<evidence type="ECO:0000313" key="2">
    <source>
        <dbReference type="Proteomes" id="UP000015531"/>
    </source>
</evidence>